<dbReference type="OrthoDB" id="4233984at2"/>
<feature type="domain" description="Thioredoxin-like fold" evidence="1">
    <location>
        <begin position="1"/>
        <end position="70"/>
    </location>
</feature>
<organism evidence="2 3">
    <name type="scientific">Streptomyces mexicanus</name>
    <dbReference type="NCBI Taxonomy" id="178566"/>
    <lineage>
        <taxon>Bacteria</taxon>
        <taxon>Bacillati</taxon>
        <taxon>Actinomycetota</taxon>
        <taxon>Actinomycetes</taxon>
        <taxon>Kitasatosporales</taxon>
        <taxon>Streptomycetaceae</taxon>
        <taxon>Streptomyces</taxon>
    </lineage>
</organism>
<evidence type="ECO:0000313" key="2">
    <source>
        <dbReference type="EMBL" id="MBC2869671.1"/>
    </source>
</evidence>
<proteinExistence type="predicted"/>
<accession>A0A7X1I6I8</accession>
<comment type="caution">
    <text evidence="2">The sequence shown here is derived from an EMBL/GenBank/DDBJ whole genome shotgun (WGS) entry which is preliminary data.</text>
</comment>
<name>A0A7X1I6I8_9ACTN</name>
<keyword evidence="3" id="KW-1185">Reference proteome</keyword>
<dbReference type="SUPFAM" id="SSF52833">
    <property type="entry name" value="Thioredoxin-like"/>
    <property type="match status" value="1"/>
</dbReference>
<dbReference type="AlphaFoldDB" id="A0A7X1I6I8"/>
<reference evidence="2 3" key="1">
    <citation type="submission" date="2020-08" db="EMBL/GenBank/DDBJ databases">
        <title>Whole-Genome Sequence of French Clinical Streptomyces mexicanus Strain Q0842.</title>
        <authorList>
            <person name="Boxberger M."/>
            <person name="La Scola B."/>
        </authorList>
    </citation>
    <scope>NUCLEOTIDE SEQUENCE [LARGE SCALE GENOMIC DNA]</scope>
    <source>
        <strain evidence="2 3">Marseille-Q0842</strain>
    </source>
</reference>
<dbReference type="Proteomes" id="UP000517694">
    <property type="component" value="Unassembled WGS sequence"/>
</dbReference>
<dbReference type="InterPro" id="IPR012336">
    <property type="entry name" value="Thioredoxin-like_fold"/>
</dbReference>
<evidence type="ECO:0000313" key="3">
    <source>
        <dbReference type="Proteomes" id="UP000517694"/>
    </source>
</evidence>
<sequence>MINVWENTDPRQEAENFAAVWGLGGTVLLDRTGEYAARLGIRGVPTNVLVDGRGIVRAVGGTTPDELHAAVRELLADD</sequence>
<dbReference type="Pfam" id="PF13098">
    <property type="entry name" value="Thioredoxin_2"/>
    <property type="match status" value="1"/>
</dbReference>
<dbReference type="EMBL" id="JACMHY010000020">
    <property type="protein sequence ID" value="MBC2869671.1"/>
    <property type="molecule type" value="Genomic_DNA"/>
</dbReference>
<evidence type="ECO:0000259" key="1">
    <source>
        <dbReference type="Pfam" id="PF13098"/>
    </source>
</evidence>
<dbReference type="InterPro" id="IPR036249">
    <property type="entry name" value="Thioredoxin-like_sf"/>
</dbReference>
<protein>
    <recommendedName>
        <fullName evidence="1">Thioredoxin-like fold domain-containing protein</fullName>
    </recommendedName>
</protein>
<dbReference type="Gene3D" id="3.40.30.10">
    <property type="entry name" value="Glutaredoxin"/>
    <property type="match status" value="1"/>
</dbReference>
<gene>
    <name evidence="2" type="ORF">H1R13_33400</name>
</gene>